<reference evidence="2 4" key="4">
    <citation type="submission" date="2019-04" db="EMBL/GenBank/DDBJ databases">
        <title>A reverse ecology approach based on a biological definition of microbial populations.</title>
        <authorList>
            <person name="Arevalo P."/>
            <person name="Vaninsberghe D."/>
            <person name="Elsherbini J."/>
            <person name="Gore J."/>
            <person name="Polz M."/>
        </authorList>
    </citation>
    <scope>NUCLEOTIDE SEQUENCE [LARGE SCALE GENOMIC DNA]</scope>
    <source>
        <strain evidence="2 4">10N.222.45.A8</strain>
    </source>
</reference>
<evidence type="ECO:0000313" key="1">
    <source>
        <dbReference type="EMBL" id="PMP15612.1"/>
    </source>
</evidence>
<evidence type="ECO:0000313" key="4">
    <source>
        <dbReference type="Proteomes" id="UP000308018"/>
    </source>
</evidence>
<reference evidence="1" key="2">
    <citation type="submission" date="2016-07" db="EMBL/GenBank/DDBJ databases">
        <authorList>
            <person name="Wan K."/>
            <person name="Booth B."/>
            <person name="Spirohn K."/>
            <person name="Hao T."/>
            <person name="Hu Y."/>
            <person name="Calderwood M."/>
            <person name="Hill D."/>
            <person name="Mohr S."/>
            <person name="Vidal M."/>
            <person name="Celniker S."/>
            <person name="Perrimon N."/>
        </authorList>
    </citation>
    <scope>NUCLEOTIDE SEQUENCE</scope>
    <source>
        <strain evidence="1">10N.222.48.A2</strain>
    </source>
</reference>
<name>A0A2N7NKN0_9VIBR</name>
<evidence type="ECO:0000313" key="2">
    <source>
        <dbReference type="EMBL" id="TKG31332.1"/>
    </source>
</evidence>
<protein>
    <submittedName>
        <fullName evidence="1">Uncharacterized protein</fullName>
    </submittedName>
</protein>
<dbReference type="RefSeq" id="WP_102257652.1">
    <property type="nucleotide sequence ID" value="NZ_MDBP01000034.1"/>
</dbReference>
<sequence length="128" mass="14558">MFERIEDLTFVNWKDFGVIVEESANDTAFTTIKDYAQTIGFILGTRATRASQELMSLTKMFPFSVVKGNPNQYPYRVLEAIFFTVIVTAEERDIILAATAENATQKAKERAYNVLEPLLIEPPKFLLN</sequence>
<comment type="caution">
    <text evidence="1">The sequence shown here is derived from an EMBL/GenBank/DDBJ whole genome shotgun (WGS) entry which is preliminary data.</text>
</comment>
<dbReference type="AlphaFoldDB" id="A0A2N7NKN0"/>
<dbReference type="Proteomes" id="UP000235579">
    <property type="component" value="Unassembled WGS sequence"/>
</dbReference>
<proteinExistence type="predicted"/>
<reference evidence="3" key="1">
    <citation type="submission" date="2016-07" db="EMBL/GenBank/DDBJ databases">
        <title>Nontailed viruses are major unrecognized killers of bacteria in the ocean.</title>
        <authorList>
            <person name="Kauffman K."/>
            <person name="Hussain F."/>
            <person name="Yang J."/>
            <person name="Arevalo P."/>
            <person name="Brown J."/>
            <person name="Cutler M."/>
            <person name="Kelly L."/>
            <person name="Polz M.F."/>
        </authorList>
    </citation>
    <scope>NUCLEOTIDE SEQUENCE [LARGE SCALE GENOMIC DNA]</scope>
    <source>
        <strain evidence="3">10N.222.48.A2</strain>
    </source>
</reference>
<evidence type="ECO:0000313" key="3">
    <source>
        <dbReference type="Proteomes" id="UP000235579"/>
    </source>
</evidence>
<dbReference type="Proteomes" id="UP000308018">
    <property type="component" value="Unassembled WGS sequence"/>
</dbReference>
<organism evidence="1 3">
    <name type="scientific">Vibrio tasmaniensis</name>
    <dbReference type="NCBI Taxonomy" id="212663"/>
    <lineage>
        <taxon>Bacteria</taxon>
        <taxon>Pseudomonadati</taxon>
        <taxon>Pseudomonadota</taxon>
        <taxon>Gammaproteobacteria</taxon>
        <taxon>Vibrionales</taxon>
        <taxon>Vibrionaceae</taxon>
        <taxon>Vibrio</taxon>
    </lineage>
</organism>
<accession>A0A2N7NKN0</accession>
<reference evidence="1" key="3">
    <citation type="journal article" date="2018" name="Nature">
        <title>A major lineage of non-tailed dsDNA viruses as unrecognized killers of marine bacteria.</title>
        <authorList>
            <person name="Kauffman K.M."/>
            <person name="Hussain F.A."/>
            <person name="Yang J."/>
            <person name="Arevalo P."/>
            <person name="Brown J.M."/>
            <person name="Chang W.K."/>
            <person name="VanInsberghe D."/>
            <person name="Elsherbini J."/>
            <person name="Sharma R.S."/>
            <person name="Cutler M.B."/>
            <person name="Kelly L."/>
            <person name="Polz M.F."/>
        </authorList>
    </citation>
    <scope>NUCLEOTIDE SEQUENCE</scope>
    <source>
        <strain evidence="1">10N.222.48.A2</strain>
    </source>
</reference>
<dbReference type="EMBL" id="SYVV01000026">
    <property type="protein sequence ID" value="TKG31332.1"/>
    <property type="molecule type" value="Genomic_DNA"/>
</dbReference>
<dbReference type="EMBL" id="MDBP01000034">
    <property type="protein sequence ID" value="PMP15612.1"/>
    <property type="molecule type" value="Genomic_DNA"/>
</dbReference>
<gene>
    <name evidence="1" type="ORF">BCS92_08855</name>
    <name evidence="2" type="ORF">FC057_14410</name>
</gene>